<evidence type="ECO:0000313" key="1">
    <source>
        <dbReference type="EMBL" id="KAH9484685.1"/>
    </source>
</evidence>
<reference evidence="1" key="1">
    <citation type="submission" date="2021-10" db="EMBL/GenBank/DDBJ databases">
        <title>Psilocybe cubensis genome.</title>
        <authorList>
            <person name="Mckernan K.J."/>
            <person name="Crawford S."/>
            <person name="Trippe A."/>
            <person name="Kane L.T."/>
            <person name="Mclaughlin S."/>
        </authorList>
    </citation>
    <scope>NUCLEOTIDE SEQUENCE</scope>
    <source>
        <strain evidence="1">MGC-MH-2018</strain>
    </source>
</reference>
<dbReference type="Proteomes" id="UP000664032">
    <property type="component" value="Unassembled WGS sequence"/>
</dbReference>
<protein>
    <submittedName>
        <fullName evidence="1">Uncharacterized protein</fullName>
    </submittedName>
</protein>
<sequence length="586" mass="64809">MTVDTNFDFPHLRSLSLTTRNEVQPTASEAAFTRQPSTFFLTPTTESPGLSPRKFFLTATLSRKPSVPTPLVTQQESKRRATAPLPPLSPSPEPRSPASLEIEGFFTDDDSLLDPPLPPEEPVSPIGNSSALPTPTESAASPAQPSIKFLLPKRETDSSSSESDSLATTINHNNKRHRHRHFLPSSEMSALAEVKVTKLKDCPMLTAGKITPMVLHTWTNACRRFMKHSGKEPEEIVSFIADAMLEPRLQAWYQSGSDRIDKLSLDAYIKELAELVLDKNWAHQIKQQILSAKQPDGTRFVDWRIEIENLNALLLTSSKKHAFTKDALGDLLEANTRHALSLKLHTNPTSEEADYKTWADTIHALDEELRSEDKRFEAKISAGKEKKSLLSRLSDRKDNTSGTTSPSNNKSSDKDSTKLTAEERALLTEFEGCTRCRRFFTDHRSHDCPMTKNNTWPDWSTYKPLTRAMALAEKSARESKTRVPVAFVGMSAVSEDYADEDTYVPSSTTTTTDPPPSFSVPHLYAPVEATGPAISEFPLSFKALLDIGCPSTVISGSTAASLGLHRLPLPHAEDNLCSLTEDPLVC</sequence>
<proteinExistence type="predicted"/>
<name>A0ACB8HC01_PSICU</name>
<accession>A0ACB8HC01</accession>
<organism evidence="1 2">
    <name type="scientific">Psilocybe cubensis</name>
    <name type="common">Psychedelic mushroom</name>
    <name type="synonym">Stropharia cubensis</name>
    <dbReference type="NCBI Taxonomy" id="181762"/>
    <lineage>
        <taxon>Eukaryota</taxon>
        <taxon>Fungi</taxon>
        <taxon>Dikarya</taxon>
        <taxon>Basidiomycota</taxon>
        <taxon>Agaricomycotina</taxon>
        <taxon>Agaricomycetes</taxon>
        <taxon>Agaricomycetidae</taxon>
        <taxon>Agaricales</taxon>
        <taxon>Agaricineae</taxon>
        <taxon>Strophariaceae</taxon>
        <taxon>Psilocybe</taxon>
    </lineage>
</organism>
<keyword evidence="2" id="KW-1185">Reference proteome</keyword>
<dbReference type="EMBL" id="JAFIQS020000002">
    <property type="protein sequence ID" value="KAH9484685.1"/>
    <property type="molecule type" value="Genomic_DNA"/>
</dbReference>
<evidence type="ECO:0000313" key="2">
    <source>
        <dbReference type="Proteomes" id="UP000664032"/>
    </source>
</evidence>
<comment type="caution">
    <text evidence="1">The sequence shown here is derived from an EMBL/GenBank/DDBJ whole genome shotgun (WGS) entry which is preliminary data.</text>
</comment>
<gene>
    <name evidence="1" type="ORF">JR316_0001584</name>
</gene>